<comment type="function">
    <text evidence="1 7">Catalyzes the decarboxylation of orotidine 5'-monophosphate (OMP) to uridine 5'-monophosphate (UMP).</text>
</comment>
<dbReference type="NCBIfam" id="TIGR01740">
    <property type="entry name" value="pyrF"/>
    <property type="match status" value="1"/>
</dbReference>
<dbReference type="InterPro" id="IPR011060">
    <property type="entry name" value="RibuloseP-bd_barrel"/>
</dbReference>
<dbReference type="Proteomes" id="UP001212097">
    <property type="component" value="Chromosome"/>
</dbReference>
<reference evidence="10 11" key="1">
    <citation type="submission" date="2023-06" db="EMBL/GenBank/DDBJ databases">
        <title>The Gram-positive Non-spore-bearing Anaerobic Bacilli of Human Feces.</title>
        <authorList>
            <person name="Eggerth A.H."/>
        </authorList>
    </citation>
    <scope>NUCLEOTIDE SEQUENCE [LARGE SCALE GENOMIC DNA]</scope>
    <source>
        <strain evidence="10 11">CBA3108</strain>
    </source>
</reference>
<evidence type="ECO:0000256" key="1">
    <source>
        <dbReference type="ARBA" id="ARBA00002356"/>
    </source>
</evidence>
<keyword evidence="11" id="KW-1185">Reference proteome</keyword>
<evidence type="ECO:0000256" key="7">
    <source>
        <dbReference type="HAMAP-Rule" id="MF_01200"/>
    </source>
</evidence>
<feature type="binding site" evidence="7">
    <location>
        <position position="180"/>
    </location>
    <ligand>
        <name>substrate</name>
    </ligand>
</feature>
<feature type="binding site" evidence="7">
    <location>
        <position position="189"/>
    </location>
    <ligand>
        <name>substrate</name>
    </ligand>
</feature>
<dbReference type="Pfam" id="PF00215">
    <property type="entry name" value="OMPdecase"/>
    <property type="match status" value="1"/>
</dbReference>
<comment type="catalytic activity">
    <reaction evidence="6 7 8">
        <text>orotidine 5'-phosphate + H(+) = UMP + CO2</text>
        <dbReference type="Rhea" id="RHEA:11596"/>
        <dbReference type="ChEBI" id="CHEBI:15378"/>
        <dbReference type="ChEBI" id="CHEBI:16526"/>
        <dbReference type="ChEBI" id="CHEBI:57538"/>
        <dbReference type="ChEBI" id="CHEBI:57865"/>
        <dbReference type="EC" id="4.1.1.23"/>
    </reaction>
</comment>
<keyword evidence="5 7" id="KW-0456">Lyase</keyword>
<comment type="subunit">
    <text evidence="7">Homodimer.</text>
</comment>
<organism evidence="10 11">
    <name type="scientific">Cutibacterium equinum</name>
    <dbReference type="NCBI Taxonomy" id="3016342"/>
    <lineage>
        <taxon>Bacteria</taxon>
        <taxon>Bacillati</taxon>
        <taxon>Actinomycetota</taxon>
        <taxon>Actinomycetes</taxon>
        <taxon>Propionibacteriales</taxon>
        <taxon>Propionibacteriaceae</taxon>
        <taxon>Cutibacterium</taxon>
    </lineage>
</organism>
<proteinExistence type="inferred from homology"/>
<dbReference type="CDD" id="cd04725">
    <property type="entry name" value="OMP_decarboxylase_like"/>
    <property type="match status" value="1"/>
</dbReference>
<feature type="active site" description="Proton donor" evidence="7">
    <location>
        <position position="61"/>
    </location>
</feature>
<evidence type="ECO:0000313" key="10">
    <source>
        <dbReference type="EMBL" id="WCC80738.1"/>
    </source>
</evidence>
<dbReference type="EC" id="4.1.1.23" evidence="7"/>
<keyword evidence="3 7" id="KW-0210">Decarboxylase</keyword>
<accession>A0ABY7R0B0</accession>
<dbReference type="SUPFAM" id="SSF51366">
    <property type="entry name" value="Ribulose-phoshate binding barrel"/>
    <property type="match status" value="1"/>
</dbReference>
<keyword evidence="4 7" id="KW-0665">Pyrimidine biosynthesis</keyword>
<evidence type="ECO:0000256" key="5">
    <source>
        <dbReference type="ARBA" id="ARBA00023239"/>
    </source>
</evidence>
<dbReference type="InterPro" id="IPR018089">
    <property type="entry name" value="OMPdecase_AS"/>
</dbReference>
<feature type="binding site" evidence="7">
    <location>
        <position position="210"/>
    </location>
    <ligand>
        <name>substrate</name>
    </ligand>
</feature>
<evidence type="ECO:0000256" key="6">
    <source>
        <dbReference type="ARBA" id="ARBA00049157"/>
    </source>
</evidence>
<feature type="binding site" evidence="7">
    <location>
        <position position="209"/>
    </location>
    <ligand>
        <name>substrate</name>
    </ligand>
</feature>
<dbReference type="GO" id="GO:0004590">
    <property type="term" value="F:orotidine-5'-phosphate decarboxylase activity"/>
    <property type="evidence" value="ECO:0007669"/>
    <property type="project" value="UniProtKB-EC"/>
</dbReference>
<comment type="pathway">
    <text evidence="2 7 8">Pyrimidine metabolism; UMP biosynthesis via de novo pathway; UMP from orotate: step 2/2.</text>
</comment>
<sequence>MDTSRPIIALDLPSAEAALDFVGKFDEPLFVKVGMELFYAAGPSVITSLKDAGHDVFCDLKLHDIPNTVKGAAASLSRLGADLLTVHAAGGKAMMEAALEGLGGAAQTTRVVAITQLTSTSPEALKAEQLIEVPLAESVRNYAQLAQSAGLAGVVCSAHEAADIASVTGPDFLRVTPGIRPAGAAVGDQSRVATPGNAASMGSSAIVVGRPITKADDPVAAYHAIRDEWNAGRRSA</sequence>
<dbReference type="HAMAP" id="MF_01200_B">
    <property type="entry name" value="OMPdecase_type1_B"/>
    <property type="match status" value="1"/>
</dbReference>
<feature type="binding site" evidence="7">
    <location>
        <position position="118"/>
    </location>
    <ligand>
        <name>substrate</name>
    </ligand>
</feature>
<dbReference type="EMBL" id="CP115668">
    <property type="protein sequence ID" value="WCC80738.1"/>
    <property type="molecule type" value="Genomic_DNA"/>
</dbReference>
<evidence type="ECO:0000259" key="9">
    <source>
        <dbReference type="SMART" id="SM00934"/>
    </source>
</evidence>
<evidence type="ECO:0000256" key="4">
    <source>
        <dbReference type="ARBA" id="ARBA00022975"/>
    </source>
</evidence>
<dbReference type="NCBIfam" id="NF001273">
    <property type="entry name" value="PRK00230.1"/>
    <property type="match status" value="1"/>
</dbReference>
<feature type="binding site" evidence="7">
    <location>
        <begin position="59"/>
        <end position="68"/>
    </location>
    <ligand>
        <name>substrate</name>
    </ligand>
</feature>
<dbReference type="Gene3D" id="3.20.20.70">
    <property type="entry name" value="Aldolase class I"/>
    <property type="match status" value="1"/>
</dbReference>
<dbReference type="InterPro" id="IPR047596">
    <property type="entry name" value="OMPdecase_bac"/>
</dbReference>
<gene>
    <name evidence="7 10" type="primary">pyrF</name>
    <name evidence="10" type="ORF">O6R08_04495</name>
</gene>
<dbReference type="PANTHER" id="PTHR32119:SF2">
    <property type="entry name" value="OROTIDINE 5'-PHOSPHATE DECARBOXYLASE"/>
    <property type="match status" value="1"/>
</dbReference>
<feature type="domain" description="Orotidine 5'-phosphate decarboxylase" evidence="9">
    <location>
        <begin position="5"/>
        <end position="225"/>
    </location>
</feature>
<dbReference type="InterPro" id="IPR013785">
    <property type="entry name" value="Aldolase_TIM"/>
</dbReference>
<name>A0ABY7R0B0_9ACTN</name>
<evidence type="ECO:0000256" key="3">
    <source>
        <dbReference type="ARBA" id="ARBA00022793"/>
    </source>
</evidence>
<dbReference type="InterPro" id="IPR014732">
    <property type="entry name" value="OMPdecase"/>
</dbReference>
<feature type="binding site" evidence="7">
    <location>
        <position position="32"/>
    </location>
    <ligand>
        <name>substrate</name>
    </ligand>
</feature>
<dbReference type="PROSITE" id="PS00156">
    <property type="entry name" value="OMPDECASE"/>
    <property type="match status" value="1"/>
</dbReference>
<dbReference type="InterPro" id="IPR001754">
    <property type="entry name" value="OMPdeCOase_dom"/>
</dbReference>
<evidence type="ECO:0000256" key="8">
    <source>
        <dbReference type="RuleBase" id="RU000512"/>
    </source>
</evidence>
<dbReference type="SMART" id="SM00934">
    <property type="entry name" value="OMPdecase"/>
    <property type="match status" value="1"/>
</dbReference>
<feature type="binding site" evidence="7">
    <location>
        <position position="11"/>
    </location>
    <ligand>
        <name>substrate</name>
    </ligand>
</feature>
<comment type="similarity">
    <text evidence="7">Belongs to the OMP decarboxylase family. Type 1 subfamily.</text>
</comment>
<dbReference type="RefSeq" id="WP_271418917.1">
    <property type="nucleotide sequence ID" value="NZ_CP115668.1"/>
</dbReference>
<evidence type="ECO:0000313" key="11">
    <source>
        <dbReference type="Proteomes" id="UP001212097"/>
    </source>
</evidence>
<dbReference type="PANTHER" id="PTHR32119">
    <property type="entry name" value="OROTIDINE 5'-PHOSPHATE DECARBOXYLASE"/>
    <property type="match status" value="1"/>
</dbReference>
<evidence type="ECO:0000256" key="2">
    <source>
        <dbReference type="ARBA" id="ARBA00004861"/>
    </source>
</evidence>
<protein>
    <recommendedName>
        <fullName evidence="7">Orotidine 5'-phosphate decarboxylase</fullName>
        <ecNumber evidence="7">4.1.1.23</ecNumber>
    </recommendedName>
    <alternativeName>
        <fullName evidence="7">OMP decarboxylase</fullName>
        <shortName evidence="7">OMPDCase</shortName>
        <shortName evidence="7">OMPdecase</shortName>
    </alternativeName>
</protein>